<dbReference type="InterPro" id="IPR009057">
    <property type="entry name" value="Homeodomain-like_sf"/>
</dbReference>
<dbReference type="SUPFAM" id="SSF46689">
    <property type="entry name" value="Homeodomain-like"/>
    <property type="match status" value="1"/>
</dbReference>
<evidence type="ECO:0000256" key="1">
    <source>
        <dbReference type="ARBA" id="ARBA00023015"/>
    </source>
</evidence>
<gene>
    <name evidence="6" type="ORF">G7034_10160</name>
</gene>
<dbReference type="PRINTS" id="PR00455">
    <property type="entry name" value="HTHTETR"/>
</dbReference>
<keyword evidence="2 4" id="KW-0238">DNA-binding</keyword>
<keyword evidence="7" id="KW-1185">Reference proteome</keyword>
<organism evidence="6 7">
    <name type="scientific">Psychroflexus maritimus</name>
    <dbReference type="NCBI Taxonomy" id="2714865"/>
    <lineage>
        <taxon>Bacteria</taxon>
        <taxon>Pseudomonadati</taxon>
        <taxon>Bacteroidota</taxon>
        <taxon>Flavobacteriia</taxon>
        <taxon>Flavobacteriales</taxon>
        <taxon>Flavobacteriaceae</taxon>
        <taxon>Psychroflexus</taxon>
    </lineage>
</organism>
<dbReference type="GO" id="GO:0003700">
    <property type="term" value="F:DNA-binding transcription factor activity"/>
    <property type="evidence" value="ECO:0007669"/>
    <property type="project" value="TreeGrafter"/>
</dbReference>
<dbReference type="InterPro" id="IPR001647">
    <property type="entry name" value="HTH_TetR"/>
</dbReference>
<accession>A0A967ALP5</accession>
<comment type="caution">
    <text evidence="6">The sequence shown here is derived from an EMBL/GenBank/DDBJ whole genome shotgun (WGS) entry which is preliminary data.</text>
</comment>
<dbReference type="EMBL" id="JAANAS010000083">
    <property type="protein sequence ID" value="NGZ90614.1"/>
    <property type="molecule type" value="Genomic_DNA"/>
</dbReference>
<evidence type="ECO:0000256" key="3">
    <source>
        <dbReference type="ARBA" id="ARBA00023163"/>
    </source>
</evidence>
<dbReference type="PANTHER" id="PTHR30055:SF234">
    <property type="entry name" value="HTH-TYPE TRANSCRIPTIONAL REGULATOR BETI"/>
    <property type="match status" value="1"/>
</dbReference>
<dbReference type="RefSeq" id="WP_166400849.1">
    <property type="nucleotide sequence ID" value="NZ_JAANAS010000083.1"/>
</dbReference>
<evidence type="ECO:0000313" key="7">
    <source>
        <dbReference type="Proteomes" id="UP000643701"/>
    </source>
</evidence>
<protein>
    <submittedName>
        <fullName evidence="6">TetR/AcrR family transcriptional regulator</fullName>
    </submittedName>
</protein>
<proteinExistence type="predicted"/>
<evidence type="ECO:0000313" key="6">
    <source>
        <dbReference type="EMBL" id="NGZ90614.1"/>
    </source>
</evidence>
<reference evidence="6" key="1">
    <citation type="submission" date="2020-03" db="EMBL/GenBank/DDBJ databases">
        <title>Psychroflexus Maritimus sp. nov., isolate from marine sediment.</title>
        <authorList>
            <person name="Zhong Y.-L."/>
        </authorList>
    </citation>
    <scope>NUCLEOTIDE SEQUENCE</scope>
    <source>
        <strain evidence="6">C1</strain>
    </source>
</reference>
<keyword evidence="1" id="KW-0805">Transcription regulation</keyword>
<feature type="domain" description="HTH tetR-type" evidence="5">
    <location>
        <begin position="1"/>
        <end position="59"/>
    </location>
</feature>
<name>A0A967ALP5_9FLAO</name>
<dbReference type="Pfam" id="PF00440">
    <property type="entry name" value="TetR_N"/>
    <property type="match status" value="1"/>
</dbReference>
<evidence type="ECO:0000256" key="4">
    <source>
        <dbReference type="PROSITE-ProRule" id="PRU00335"/>
    </source>
</evidence>
<sequence>MKDKILNKAAELFLEYGFKSITMDEIASELAVSKKTIYTYFNNKTHLVECVGEFVKNQIHEEIDKVIAKELDPIDELFEIKRTVMKRLKDEKASPQYQMEKYYPELYQRLRKSQYEKMLTCVQNNVDRGIKEAWYRPAIHRIFTTRIYIAGMFNLKDEAFFKATDLTQKQLYEEFLNYHMRSIVTEQGLKRLKELEKNQ</sequence>
<dbReference type="AlphaFoldDB" id="A0A967ALP5"/>
<keyword evidence="3" id="KW-0804">Transcription</keyword>
<dbReference type="PROSITE" id="PS50977">
    <property type="entry name" value="HTH_TETR_2"/>
    <property type="match status" value="1"/>
</dbReference>
<feature type="DNA-binding region" description="H-T-H motif" evidence="4">
    <location>
        <begin position="22"/>
        <end position="41"/>
    </location>
</feature>
<dbReference type="InterPro" id="IPR050109">
    <property type="entry name" value="HTH-type_TetR-like_transc_reg"/>
</dbReference>
<dbReference type="GO" id="GO:0000976">
    <property type="term" value="F:transcription cis-regulatory region binding"/>
    <property type="evidence" value="ECO:0007669"/>
    <property type="project" value="TreeGrafter"/>
</dbReference>
<evidence type="ECO:0000259" key="5">
    <source>
        <dbReference type="PROSITE" id="PS50977"/>
    </source>
</evidence>
<dbReference type="Proteomes" id="UP000643701">
    <property type="component" value="Unassembled WGS sequence"/>
</dbReference>
<dbReference type="Gene3D" id="1.10.357.10">
    <property type="entry name" value="Tetracycline Repressor, domain 2"/>
    <property type="match status" value="1"/>
</dbReference>
<dbReference type="PANTHER" id="PTHR30055">
    <property type="entry name" value="HTH-TYPE TRANSCRIPTIONAL REGULATOR RUTR"/>
    <property type="match status" value="1"/>
</dbReference>
<evidence type="ECO:0000256" key="2">
    <source>
        <dbReference type="ARBA" id="ARBA00023125"/>
    </source>
</evidence>